<dbReference type="PANTHER" id="PTHR13743:SF123">
    <property type="entry name" value="PROTEIN FAN"/>
    <property type="match status" value="1"/>
</dbReference>
<evidence type="ECO:0000256" key="1">
    <source>
        <dbReference type="ARBA" id="ARBA00022574"/>
    </source>
</evidence>
<evidence type="ECO:0008006" key="8">
    <source>
        <dbReference type="Google" id="ProtNLM"/>
    </source>
</evidence>
<gene>
    <name evidence="6" type="ORF">SteCoe_21417</name>
</gene>
<evidence type="ECO:0000256" key="3">
    <source>
        <dbReference type="PROSITE-ProRule" id="PRU00221"/>
    </source>
</evidence>
<dbReference type="SMART" id="SM01026">
    <property type="entry name" value="Beach"/>
    <property type="match status" value="1"/>
</dbReference>
<evidence type="ECO:0000259" key="5">
    <source>
        <dbReference type="PROSITE" id="PS51783"/>
    </source>
</evidence>
<dbReference type="Pfam" id="PF25400">
    <property type="entry name" value="PH_FAN"/>
    <property type="match status" value="1"/>
</dbReference>
<accession>A0A1R2BPJ6</accession>
<dbReference type="SUPFAM" id="SSF81837">
    <property type="entry name" value="BEACH domain"/>
    <property type="match status" value="1"/>
</dbReference>
<protein>
    <recommendedName>
        <fullName evidence="8">BEACH domain-containing protein</fullName>
    </recommendedName>
</protein>
<dbReference type="AlphaFoldDB" id="A0A1R2BPJ6"/>
<dbReference type="InterPro" id="IPR019775">
    <property type="entry name" value="WD40_repeat_CS"/>
</dbReference>
<reference evidence="6 7" key="1">
    <citation type="submission" date="2016-11" db="EMBL/GenBank/DDBJ databases">
        <title>The macronuclear genome of Stentor coeruleus: a giant cell with tiny introns.</title>
        <authorList>
            <person name="Slabodnick M."/>
            <person name="Ruby J.G."/>
            <person name="Reiff S.B."/>
            <person name="Swart E.C."/>
            <person name="Gosai S."/>
            <person name="Prabakaran S."/>
            <person name="Witkowska E."/>
            <person name="Larue G.E."/>
            <person name="Fisher S."/>
            <person name="Freeman R.M."/>
            <person name="Gunawardena J."/>
            <person name="Chu W."/>
            <person name="Stover N.A."/>
            <person name="Gregory B.D."/>
            <person name="Nowacki M."/>
            <person name="Derisi J."/>
            <person name="Roy S.W."/>
            <person name="Marshall W.F."/>
            <person name="Sood P."/>
        </authorList>
    </citation>
    <scope>NUCLEOTIDE SEQUENCE [LARGE SCALE GENOMIC DNA]</scope>
    <source>
        <strain evidence="6">WM001</strain>
    </source>
</reference>
<dbReference type="PROSITE" id="PS51783">
    <property type="entry name" value="PH_BEACH"/>
    <property type="match status" value="1"/>
</dbReference>
<dbReference type="CDD" id="cd06071">
    <property type="entry name" value="Beach"/>
    <property type="match status" value="1"/>
</dbReference>
<dbReference type="SMART" id="SM00320">
    <property type="entry name" value="WD40"/>
    <property type="match status" value="6"/>
</dbReference>
<dbReference type="PANTHER" id="PTHR13743">
    <property type="entry name" value="BEIGE/BEACH-RELATED"/>
    <property type="match status" value="1"/>
</dbReference>
<dbReference type="InterPro" id="IPR057496">
    <property type="entry name" value="FAN-like_PH"/>
</dbReference>
<dbReference type="PROSITE" id="PS50197">
    <property type="entry name" value="BEACH"/>
    <property type="match status" value="1"/>
</dbReference>
<evidence type="ECO:0000259" key="4">
    <source>
        <dbReference type="PROSITE" id="PS50197"/>
    </source>
</evidence>
<dbReference type="InterPro" id="IPR023362">
    <property type="entry name" value="PH-BEACH_dom"/>
</dbReference>
<dbReference type="InterPro" id="IPR015943">
    <property type="entry name" value="WD40/YVTN_repeat-like_dom_sf"/>
</dbReference>
<keyword evidence="2" id="KW-0677">Repeat</keyword>
<dbReference type="InterPro" id="IPR050865">
    <property type="entry name" value="BEACH_Domain"/>
</dbReference>
<dbReference type="SUPFAM" id="SSF50729">
    <property type="entry name" value="PH domain-like"/>
    <property type="match status" value="1"/>
</dbReference>
<dbReference type="Pfam" id="PF02138">
    <property type="entry name" value="Beach"/>
    <property type="match status" value="1"/>
</dbReference>
<name>A0A1R2BPJ6_9CILI</name>
<dbReference type="InterPro" id="IPR011993">
    <property type="entry name" value="PH-like_dom_sf"/>
</dbReference>
<evidence type="ECO:0000256" key="2">
    <source>
        <dbReference type="ARBA" id="ARBA00022737"/>
    </source>
</evidence>
<dbReference type="PROSITE" id="PS50082">
    <property type="entry name" value="WD_REPEATS_2"/>
    <property type="match status" value="1"/>
</dbReference>
<dbReference type="Proteomes" id="UP000187209">
    <property type="component" value="Unassembled WGS sequence"/>
</dbReference>
<dbReference type="PROSITE" id="PS00678">
    <property type="entry name" value="WD_REPEATS_1"/>
    <property type="match status" value="1"/>
</dbReference>
<keyword evidence="1 3" id="KW-0853">WD repeat</keyword>
<dbReference type="Gene3D" id="1.10.1540.10">
    <property type="entry name" value="BEACH domain"/>
    <property type="match status" value="1"/>
</dbReference>
<evidence type="ECO:0000313" key="6">
    <source>
        <dbReference type="EMBL" id="OMJ78698.1"/>
    </source>
</evidence>
<organism evidence="6 7">
    <name type="scientific">Stentor coeruleus</name>
    <dbReference type="NCBI Taxonomy" id="5963"/>
    <lineage>
        <taxon>Eukaryota</taxon>
        <taxon>Sar</taxon>
        <taxon>Alveolata</taxon>
        <taxon>Ciliophora</taxon>
        <taxon>Postciliodesmatophora</taxon>
        <taxon>Heterotrichea</taxon>
        <taxon>Heterotrichida</taxon>
        <taxon>Stentoridae</taxon>
        <taxon>Stentor</taxon>
    </lineage>
</organism>
<feature type="repeat" description="WD" evidence="3">
    <location>
        <begin position="682"/>
        <end position="723"/>
    </location>
</feature>
<keyword evidence="7" id="KW-1185">Reference proteome</keyword>
<sequence length="872" mass="100671">MHSLGKKKKRFSLLFLEDGEIYTRDCLGFRQHTDSYPEKRQEKGRIHICSRSILFEPVDLETHIVRYAYRDMVKSPEEVSVPKTIYSYTDNNTRLSFSIHKAIELPDTRSPSPYKTIQYKSPQTVYFDFSYETISQITSIVQDFYEKNAGHYASFELDSIAAALTREREEDHRFDTSRIESISEKPILQNIEVQRIHPFMQLKGLLYMTDIRLYFQSLYQVSAHPVKSIKYTEITKLYKRRWRLRNLGFEVFTSGNKSIFLAFNTENERDNAFSKLLKLVNPECETENSVENMTLKWQLRQISNFDYLLYLNSAAYRTFSDFTQYPVFPWVLSCYDSPVLDLNDYRNFRDLSKPIGALNVNRLETFWKRYNDMPEPKFLYGTHYSTPGYVIGFLFRKFPLAMLRLHSGKFDAPDRMFNDIPKDWRCVLDNPADVKELIPEFYGTDPSFLQNELNLDLGVKMNGEKVSDVKLPPWATDAKDFLTKMREALESQYVSENLHNWIDLIFGYKQTGERALQSNNLFHPLTYEGSVNIDNETDPLQRRAMEIQINEFGQTPKQLFKIPHPPRTIIQEPQIQHQVSRSLGLWKAEAVARKKTEKPTEISLHKKRLSSINIINDRILTTGHDGCVKVVTIEKLQKRSFTVCNLPISSSCIVNEKTIAVGCYDNNLYIFNISNGRVSQTINAHDDAISAVEYIEEMNSIASVSWDAQLKIWDVREKNPLVQAYEDHEEQILCMSTNGVVVSTCDKEGKVVVRDLREGVVSRFDLGQRIDCVGSSNHANHIIIGRRGLMGVYETSGVLVTELEVEGVNCFVSDGVFIVNGHEDGNMQMWEFMNGVMVYKWEDIRGVTALKVDEASGAFYAGNKDGTLFLIP</sequence>
<dbReference type="InterPro" id="IPR036322">
    <property type="entry name" value="WD40_repeat_dom_sf"/>
</dbReference>
<proteinExistence type="predicted"/>
<dbReference type="SUPFAM" id="SSF50978">
    <property type="entry name" value="WD40 repeat-like"/>
    <property type="match status" value="1"/>
</dbReference>
<feature type="domain" description="BEACH" evidence="4">
    <location>
        <begin position="282"/>
        <end position="567"/>
    </location>
</feature>
<dbReference type="InterPro" id="IPR001680">
    <property type="entry name" value="WD40_rpt"/>
</dbReference>
<dbReference type="Gene3D" id="2.30.29.30">
    <property type="entry name" value="Pleckstrin-homology domain (PH domain)/Phosphotyrosine-binding domain (PTB)"/>
    <property type="match status" value="1"/>
</dbReference>
<dbReference type="InterPro" id="IPR036372">
    <property type="entry name" value="BEACH_dom_sf"/>
</dbReference>
<dbReference type="OrthoDB" id="26681at2759"/>
<feature type="domain" description="BEACH-type PH" evidence="5">
    <location>
        <begin position="182"/>
        <end position="277"/>
    </location>
</feature>
<evidence type="ECO:0000313" key="7">
    <source>
        <dbReference type="Proteomes" id="UP000187209"/>
    </source>
</evidence>
<dbReference type="EMBL" id="MPUH01000508">
    <property type="protein sequence ID" value="OMJ78698.1"/>
    <property type="molecule type" value="Genomic_DNA"/>
</dbReference>
<dbReference type="Pfam" id="PF00400">
    <property type="entry name" value="WD40"/>
    <property type="match status" value="1"/>
</dbReference>
<dbReference type="Gene3D" id="2.130.10.10">
    <property type="entry name" value="YVTN repeat-like/Quinoprotein amine dehydrogenase"/>
    <property type="match status" value="1"/>
</dbReference>
<dbReference type="Pfam" id="PF14844">
    <property type="entry name" value="PH_BEACH"/>
    <property type="match status" value="1"/>
</dbReference>
<dbReference type="PROSITE" id="PS50294">
    <property type="entry name" value="WD_REPEATS_REGION"/>
    <property type="match status" value="1"/>
</dbReference>
<comment type="caution">
    <text evidence="6">The sequence shown here is derived from an EMBL/GenBank/DDBJ whole genome shotgun (WGS) entry which is preliminary data.</text>
</comment>
<dbReference type="InterPro" id="IPR000409">
    <property type="entry name" value="BEACH_dom"/>
</dbReference>